<feature type="chain" id="PRO_5009188664" description="Pectinesterase inhibitor domain-containing protein" evidence="2">
    <location>
        <begin position="31"/>
        <end position="220"/>
    </location>
</feature>
<evidence type="ECO:0000313" key="4">
    <source>
        <dbReference type="EMBL" id="OEL30058.1"/>
    </source>
</evidence>
<organism evidence="4 5">
    <name type="scientific">Dichanthelium oligosanthes</name>
    <dbReference type="NCBI Taxonomy" id="888268"/>
    <lineage>
        <taxon>Eukaryota</taxon>
        <taxon>Viridiplantae</taxon>
        <taxon>Streptophyta</taxon>
        <taxon>Embryophyta</taxon>
        <taxon>Tracheophyta</taxon>
        <taxon>Spermatophyta</taxon>
        <taxon>Magnoliopsida</taxon>
        <taxon>Liliopsida</taxon>
        <taxon>Poales</taxon>
        <taxon>Poaceae</taxon>
        <taxon>PACMAD clade</taxon>
        <taxon>Panicoideae</taxon>
        <taxon>Panicodae</taxon>
        <taxon>Paniceae</taxon>
        <taxon>Dichantheliinae</taxon>
        <taxon>Dichanthelium</taxon>
    </lineage>
</organism>
<proteinExistence type="predicted"/>
<dbReference type="SMART" id="SM00856">
    <property type="entry name" value="PMEI"/>
    <property type="match status" value="1"/>
</dbReference>
<reference evidence="4 5" key="1">
    <citation type="submission" date="2016-09" db="EMBL/GenBank/DDBJ databases">
        <title>The draft genome of Dichanthelium oligosanthes: A C3 panicoid grass species.</title>
        <authorList>
            <person name="Studer A.J."/>
            <person name="Schnable J.C."/>
            <person name="Brutnell T.P."/>
        </authorList>
    </citation>
    <scope>NUCLEOTIDE SEQUENCE [LARGE SCALE GENOMIC DNA]</scope>
    <source>
        <strain evidence="5">cv. Kellogg 1175</strain>
        <tissue evidence="4">Leaf</tissue>
    </source>
</reference>
<evidence type="ECO:0000256" key="1">
    <source>
        <dbReference type="ARBA" id="ARBA00022729"/>
    </source>
</evidence>
<dbReference type="Gene3D" id="1.20.140.40">
    <property type="entry name" value="Invertase/pectin methylesterase inhibitor family protein"/>
    <property type="match status" value="1"/>
</dbReference>
<dbReference type="GO" id="GO:0004857">
    <property type="term" value="F:enzyme inhibitor activity"/>
    <property type="evidence" value="ECO:0007669"/>
    <property type="project" value="InterPro"/>
</dbReference>
<protein>
    <recommendedName>
        <fullName evidence="3">Pectinesterase inhibitor domain-containing protein</fullName>
    </recommendedName>
</protein>
<dbReference type="InterPro" id="IPR035513">
    <property type="entry name" value="Invertase/methylesterase_inhib"/>
</dbReference>
<dbReference type="CDD" id="cd15798">
    <property type="entry name" value="PMEI-like_3"/>
    <property type="match status" value="1"/>
</dbReference>
<dbReference type="InterPro" id="IPR051955">
    <property type="entry name" value="PME_Inhibitor"/>
</dbReference>
<sequence>MALERRRSVVSTLPRLLLVLSCWCWCGTAAARPAPSSSDAALGSFVKSWCAGTEYPALCDASLLPYAAAVRSSPARLSWAALKVALGGARVAAAAMEAMASAGHLAPMGAEAAQDCVSMLGDAVDLLGQSVEAMKGLVGKERSGGQAAGSSSRNVRFQVNSVQTWASAALTNDDMCMEGFKPEAAGGGGVREVVHGHVIGGAHLTAIALGIINALAKQIP</sequence>
<dbReference type="AlphaFoldDB" id="A0A1E5VY74"/>
<dbReference type="Proteomes" id="UP000095767">
    <property type="component" value="Unassembled WGS sequence"/>
</dbReference>
<dbReference type="STRING" id="888268.A0A1E5VY74"/>
<evidence type="ECO:0000259" key="3">
    <source>
        <dbReference type="SMART" id="SM00856"/>
    </source>
</evidence>
<dbReference type="PANTHER" id="PTHR31080">
    <property type="entry name" value="PECTINESTERASE INHIBITOR-LIKE"/>
    <property type="match status" value="1"/>
</dbReference>
<keyword evidence="1 2" id="KW-0732">Signal</keyword>
<evidence type="ECO:0000256" key="2">
    <source>
        <dbReference type="SAM" id="SignalP"/>
    </source>
</evidence>
<dbReference type="EMBL" id="LWDX02026355">
    <property type="protein sequence ID" value="OEL30058.1"/>
    <property type="molecule type" value="Genomic_DNA"/>
</dbReference>
<evidence type="ECO:0000313" key="5">
    <source>
        <dbReference type="Proteomes" id="UP000095767"/>
    </source>
</evidence>
<keyword evidence="5" id="KW-1185">Reference proteome</keyword>
<gene>
    <name evidence="4" type="ORF">BAE44_0008923</name>
</gene>
<dbReference type="InterPro" id="IPR006501">
    <property type="entry name" value="Pectinesterase_inhib_dom"/>
</dbReference>
<comment type="caution">
    <text evidence="4">The sequence shown here is derived from an EMBL/GenBank/DDBJ whole genome shotgun (WGS) entry which is preliminary data.</text>
</comment>
<accession>A0A1E5VY74</accession>
<dbReference type="SUPFAM" id="SSF101148">
    <property type="entry name" value="Plant invertase/pectin methylesterase inhibitor"/>
    <property type="match status" value="1"/>
</dbReference>
<dbReference type="Pfam" id="PF04043">
    <property type="entry name" value="PMEI"/>
    <property type="match status" value="1"/>
</dbReference>
<feature type="domain" description="Pectinesterase inhibitor" evidence="3">
    <location>
        <begin position="41"/>
        <end position="211"/>
    </location>
</feature>
<name>A0A1E5VY74_9POAL</name>
<dbReference type="OrthoDB" id="1430376at2759"/>
<dbReference type="PANTHER" id="PTHR31080:SF161">
    <property type="entry name" value="OS10G0508700 PROTEIN"/>
    <property type="match status" value="1"/>
</dbReference>
<feature type="signal peptide" evidence="2">
    <location>
        <begin position="1"/>
        <end position="30"/>
    </location>
</feature>
<dbReference type="NCBIfam" id="TIGR01614">
    <property type="entry name" value="PME_inhib"/>
    <property type="match status" value="1"/>
</dbReference>